<dbReference type="AlphaFoldDB" id="A0A6J6EGP9"/>
<dbReference type="EMBL" id="CAEZST010000009">
    <property type="protein sequence ID" value="CAB4546611.1"/>
    <property type="molecule type" value="Genomic_DNA"/>
</dbReference>
<dbReference type="InterPro" id="IPR037185">
    <property type="entry name" value="EmrE-like"/>
</dbReference>
<feature type="transmembrane region" description="Helical" evidence="1">
    <location>
        <begin position="115"/>
        <end position="134"/>
    </location>
</feature>
<keyword evidence="1" id="KW-1133">Transmembrane helix</keyword>
<feature type="transmembrane region" description="Helical" evidence="1">
    <location>
        <begin position="268"/>
        <end position="286"/>
    </location>
</feature>
<accession>A0A6J6EGP9</accession>
<protein>
    <submittedName>
        <fullName evidence="3">Unannotated protein</fullName>
    </submittedName>
</protein>
<gene>
    <name evidence="2" type="ORF">UFOPK1503_00693</name>
    <name evidence="3" type="ORF">UFOPK1693_00796</name>
</gene>
<sequence>MLTPELIRALAILLAVMGAFCLSVGAQFQNDAVIENYVPKKRKISALRFRQILDLIRRPRWLAGTSFLLLAALFQLGALALAPLIVVQPIGALALILTSILNARIYKVKLDGKTLAAISIILLGVASFVSVAATSAVSTEMSDQKLLQVVGIMILILAVFGLLFAWSRGNVGPLSYILGAGVLYGFTASLAKVVIQRVYQGDYNLLTLMAVGALLGAIFLGGWFVQNAYASGPPDLVIAGLTVVDPAVAVGIGIVILGEASNADITQVTGFMFSGMIAMAGVLMLSRVHPQLVGEKTE</sequence>
<organism evidence="3">
    <name type="scientific">freshwater metagenome</name>
    <dbReference type="NCBI Taxonomy" id="449393"/>
    <lineage>
        <taxon>unclassified sequences</taxon>
        <taxon>metagenomes</taxon>
        <taxon>ecological metagenomes</taxon>
    </lineage>
</organism>
<dbReference type="EMBL" id="CAEZTO010000010">
    <property type="protein sequence ID" value="CAB4572258.1"/>
    <property type="molecule type" value="Genomic_DNA"/>
</dbReference>
<proteinExistence type="predicted"/>
<dbReference type="PANTHER" id="PTHR40761">
    <property type="entry name" value="CONSERVED INTEGRAL MEMBRANE ALANINE VALINE AND LEUCINE RICH PROTEIN-RELATED"/>
    <property type="match status" value="1"/>
</dbReference>
<feature type="transmembrane region" description="Helical" evidence="1">
    <location>
        <begin position="236"/>
        <end position="256"/>
    </location>
</feature>
<keyword evidence="1" id="KW-0812">Transmembrane</keyword>
<feature type="transmembrane region" description="Helical" evidence="1">
    <location>
        <begin position="203"/>
        <end position="224"/>
    </location>
</feature>
<keyword evidence="1" id="KW-0472">Membrane</keyword>
<feature type="transmembrane region" description="Helical" evidence="1">
    <location>
        <begin position="173"/>
        <end position="191"/>
    </location>
</feature>
<evidence type="ECO:0000256" key="1">
    <source>
        <dbReference type="SAM" id="Phobius"/>
    </source>
</evidence>
<name>A0A6J6EGP9_9ZZZZ</name>
<dbReference type="PANTHER" id="PTHR40761:SF1">
    <property type="entry name" value="CONSERVED INTEGRAL MEMBRANE ALANINE VALINE AND LEUCINE RICH PROTEIN-RELATED"/>
    <property type="match status" value="1"/>
</dbReference>
<feature type="transmembrane region" description="Helical" evidence="1">
    <location>
        <begin position="146"/>
        <end position="166"/>
    </location>
</feature>
<evidence type="ECO:0000313" key="3">
    <source>
        <dbReference type="EMBL" id="CAB4572258.1"/>
    </source>
</evidence>
<feature type="transmembrane region" description="Helical" evidence="1">
    <location>
        <begin position="6"/>
        <end position="26"/>
    </location>
</feature>
<feature type="transmembrane region" description="Helical" evidence="1">
    <location>
        <begin position="85"/>
        <end position="103"/>
    </location>
</feature>
<evidence type="ECO:0000313" key="2">
    <source>
        <dbReference type="EMBL" id="CAB4546611.1"/>
    </source>
</evidence>
<dbReference type="SUPFAM" id="SSF103481">
    <property type="entry name" value="Multidrug resistance efflux transporter EmrE"/>
    <property type="match status" value="1"/>
</dbReference>
<reference evidence="3" key="1">
    <citation type="submission" date="2020-05" db="EMBL/GenBank/DDBJ databases">
        <authorList>
            <person name="Chiriac C."/>
            <person name="Salcher M."/>
            <person name="Ghai R."/>
            <person name="Kavagutti S V."/>
        </authorList>
    </citation>
    <scope>NUCLEOTIDE SEQUENCE</scope>
</reference>